<proteinExistence type="predicted"/>
<feature type="compositionally biased region" description="Basic and acidic residues" evidence="1">
    <location>
        <begin position="155"/>
        <end position="172"/>
    </location>
</feature>
<evidence type="ECO:0000256" key="3">
    <source>
        <dbReference type="SAM" id="SignalP"/>
    </source>
</evidence>
<comment type="caution">
    <text evidence="4">The sequence shown here is derived from an EMBL/GenBank/DDBJ whole genome shotgun (WGS) entry which is preliminary data.</text>
</comment>
<feature type="region of interest" description="Disordered" evidence="1">
    <location>
        <begin position="150"/>
        <end position="245"/>
    </location>
</feature>
<dbReference type="InterPro" id="IPR013783">
    <property type="entry name" value="Ig-like_fold"/>
</dbReference>
<feature type="transmembrane region" description="Helical" evidence="2">
    <location>
        <begin position="262"/>
        <end position="284"/>
    </location>
</feature>
<dbReference type="Proteomes" id="UP000645217">
    <property type="component" value="Unassembled WGS sequence"/>
</dbReference>
<dbReference type="InterPro" id="IPR036116">
    <property type="entry name" value="FN3_sf"/>
</dbReference>
<evidence type="ECO:0000256" key="1">
    <source>
        <dbReference type="SAM" id="MobiDB-lite"/>
    </source>
</evidence>
<accession>A0A917QTQ9</accession>
<dbReference type="AlphaFoldDB" id="A0A917QTQ9"/>
<keyword evidence="3" id="KW-0732">Signal</keyword>
<name>A0A917QTQ9_9ACTN</name>
<dbReference type="Gene3D" id="2.60.40.10">
    <property type="entry name" value="Immunoglobulins"/>
    <property type="match status" value="1"/>
</dbReference>
<organism evidence="4 5">
    <name type="scientific">Sphaerisporangium melleum</name>
    <dbReference type="NCBI Taxonomy" id="321316"/>
    <lineage>
        <taxon>Bacteria</taxon>
        <taxon>Bacillati</taxon>
        <taxon>Actinomycetota</taxon>
        <taxon>Actinomycetes</taxon>
        <taxon>Streptosporangiales</taxon>
        <taxon>Streptosporangiaceae</taxon>
        <taxon>Sphaerisporangium</taxon>
    </lineage>
</organism>
<feature type="region of interest" description="Disordered" evidence="1">
    <location>
        <begin position="30"/>
        <end position="52"/>
    </location>
</feature>
<feature type="chain" id="PRO_5037954743" description="Fibronectin type-III domain-containing protein" evidence="3">
    <location>
        <begin position="25"/>
        <end position="293"/>
    </location>
</feature>
<feature type="compositionally biased region" description="Basic and acidic residues" evidence="1">
    <location>
        <begin position="178"/>
        <end position="218"/>
    </location>
</feature>
<reference evidence="4" key="1">
    <citation type="journal article" date="2014" name="Int. J. Syst. Evol. Microbiol.">
        <title>Complete genome sequence of Corynebacterium casei LMG S-19264T (=DSM 44701T), isolated from a smear-ripened cheese.</title>
        <authorList>
            <consortium name="US DOE Joint Genome Institute (JGI-PGF)"/>
            <person name="Walter F."/>
            <person name="Albersmeier A."/>
            <person name="Kalinowski J."/>
            <person name="Ruckert C."/>
        </authorList>
    </citation>
    <scope>NUCLEOTIDE SEQUENCE</scope>
    <source>
        <strain evidence="4">JCM 13064</strain>
    </source>
</reference>
<dbReference type="GO" id="GO:0005975">
    <property type="term" value="P:carbohydrate metabolic process"/>
    <property type="evidence" value="ECO:0007669"/>
    <property type="project" value="UniProtKB-ARBA"/>
</dbReference>
<gene>
    <name evidence="4" type="ORF">GCM10007964_08230</name>
</gene>
<dbReference type="EMBL" id="BMNT01000003">
    <property type="protein sequence ID" value="GGK67570.1"/>
    <property type="molecule type" value="Genomic_DNA"/>
</dbReference>
<sequence length="293" mass="30429">MAGKYTVPLLLAVALTGGAGTAAAATAAVPDRSPTALAQPDTTPPTPPTNLRIGAGSTVGNVILIWDPSTDLPLYPPPSGIAAYDIYATGSPEFRLIGSVPGNVTTFVDTRRLCEVIYYFVRARDFAGNVSAPSNIAVFDPRKFGIHCPKKKKEGVKPGEEEHGVVHGRPESPDDFDHDEKSGHHHRGDDTELIKADRYFHVEGADDRGGGGHDDYRANRYGGHDFGPGAGAEAESEGGHLPGGQHAVAPAARALPLTGAPVAVVAGVGGVLLIGGAGAVLIAMRRRRTAGTR</sequence>
<keyword evidence="2" id="KW-0472">Membrane</keyword>
<evidence type="ECO:0000256" key="2">
    <source>
        <dbReference type="SAM" id="Phobius"/>
    </source>
</evidence>
<keyword evidence="2" id="KW-0812">Transmembrane</keyword>
<keyword evidence="2" id="KW-1133">Transmembrane helix</keyword>
<evidence type="ECO:0000313" key="5">
    <source>
        <dbReference type="Proteomes" id="UP000645217"/>
    </source>
</evidence>
<dbReference type="SUPFAM" id="SSF49265">
    <property type="entry name" value="Fibronectin type III"/>
    <property type="match status" value="1"/>
</dbReference>
<protein>
    <recommendedName>
        <fullName evidence="6">Fibronectin type-III domain-containing protein</fullName>
    </recommendedName>
</protein>
<feature type="signal peptide" evidence="3">
    <location>
        <begin position="1"/>
        <end position="24"/>
    </location>
</feature>
<evidence type="ECO:0000313" key="4">
    <source>
        <dbReference type="EMBL" id="GGK67570.1"/>
    </source>
</evidence>
<keyword evidence="5" id="KW-1185">Reference proteome</keyword>
<evidence type="ECO:0008006" key="6">
    <source>
        <dbReference type="Google" id="ProtNLM"/>
    </source>
</evidence>
<reference evidence="4" key="2">
    <citation type="submission" date="2020-09" db="EMBL/GenBank/DDBJ databases">
        <authorList>
            <person name="Sun Q."/>
            <person name="Ohkuma M."/>
        </authorList>
    </citation>
    <scope>NUCLEOTIDE SEQUENCE</scope>
    <source>
        <strain evidence="4">JCM 13064</strain>
    </source>
</reference>